<proteinExistence type="predicted"/>
<gene>
    <name evidence="1" type="ORF">MEUPH1_LOCUS2145</name>
</gene>
<accession>A0AAV0VN98</accession>
<reference evidence="1 2" key="1">
    <citation type="submission" date="2023-01" db="EMBL/GenBank/DDBJ databases">
        <authorList>
            <person name="Whitehead M."/>
        </authorList>
    </citation>
    <scope>NUCLEOTIDE SEQUENCE [LARGE SCALE GENOMIC DNA]</scope>
</reference>
<evidence type="ECO:0000313" key="2">
    <source>
        <dbReference type="Proteomes" id="UP001160148"/>
    </source>
</evidence>
<organism evidence="1 2">
    <name type="scientific">Macrosiphum euphorbiae</name>
    <name type="common">potato aphid</name>
    <dbReference type="NCBI Taxonomy" id="13131"/>
    <lineage>
        <taxon>Eukaryota</taxon>
        <taxon>Metazoa</taxon>
        <taxon>Ecdysozoa</taxon>
        <taxon>Arthropoda</taxon>
        <taxon>Hexapoda</taxon>
        <taxon>Insecta</taxon>
        <taxon>Pterygota</taxon>
        <taxon>Neoptera</taxon>
        <taxon>Paraneoptera</taxon>
        <taxon>Hemiptera</taxon>
        <taxon>Sternorrhyncha</taxon>
        <taxon>Aphidomorpha</taxon>
        <taxon>Aphidoidea</taxon>
        <taxon>Aphididae</taxon>
        <taxon>Macrosiphini</taxon>
        <taxon>Macrosiphum</taxon>
    </lineage>
</organism>
<dbReference type="AlphaFoldDB" id="A0AAV0VN98"/>
<dbReference type="Proteomes" id="UP001160148">
    <property type="component" value="Unassembled WGS sequence"/>
</dbReference>
<sequence>MAGPKYGCGGGGGKPKRGAAMLSVLKVGGCHVMYVAGGPRGLPEASAAGETRFPRNPLAWTSAFRWIWLGLNVVCLQHMNKTLGPPTSSPENAVATSFSFPPPALPVRNVGPVVYMTWQLPTFSPESVAATRFGFPPPPPELYVGPTMYVPWQPQLPSLEIIGPRASDFHPHRSITWARPGLT</sequence>
<dbReference type="EMBL" id="CARXXK010000001">
    <property type="protein sequence ID" value="CAI6345094.1"/>
    <property type="molecule type" value="Genomic_DNA"/>
</dbReference>
<name>A0AAV0VN98_9HEMI</name>
<evidence type="ECO:0000313" key="1">
    <source>
        <dbReference type="EMBL" id="CAI6345094.1"/>
    </source>
</evidence>
<keyword evidence="2" id="KW-1185">Reference proteome</keyword>
<protein>
    <submittedName>
        <fullName evidence="1">Uncharacterized protein</fullName>
    </submittedName>
</protein>
<comment type="caution">
    <text evidence="1">The sequence shown here is derived from an EMBL/GenBank/DDBJ whole genome shotgun (WGS) entry which is preliminary data.</text>
</comment>